<dbReference type="PaxDb" id="3708-A0A078J1E7"/>
<evidence type="ECO:0000313" key="2">
    <source>
        <dbReference type="EMBL" id="CDY56944.1"/>
    </source>
</evidence>
<dbReference type="Proteomes" id="UP001295469">
    <property type="component" value="Chromosome C07"/>
</dbReference>
<dbReference type="Proteomes" id="UP000028999">
    <property type="component" value="Unassembled WGS sequence"/>
</dbReference>
<dbReference type="AlphaFoldDB" id="A0A078J1E7"/>
<dbReference type="EMBL" id="LK033533">
    <property type="protein sequence ID" value="CDY56944.1"/>
    <property type="molecule type" value="Genomic_DNA"/>
</dbReference>
<protein>
    <submittedName>
        <fullName evidence="1">(rape) hypothetical protein</fullName>
    </submittedName>
    <submittedName>
        <fullName evidence="2">BnaC07g49970D protein</fullName>
    </submittedName>
</protein>
<evidence type="ECO:0000313" key="3">
    <source>
        <dbReference type="Proteomes" id="UP000028999"/>
    </source>
</evidence>
<dbReference type="Gramene" id="CDY56944">
    <property type="protein sequence ID" value="CDY56944"/>
    <property type="gene ID" value="GSBRNA2T00020296001"/>
</dbReference>
<keyword evidence="3" id="KW-1185">Reference proteome</keyword>
<reference evidence="1" key="3">
    <citation type="submission" date="2021-01" db="EMBL/GenBank/DDBJ databases">
        <authorList>
            <consortium name="Genoscope - CEA"/>
            <person name="William W."/>
        </authorList>
    </citation>
    <scope>NUCLEOTIDE SEQUENCE</scope>
</reference>
<gene>
    <name evidence="2" type="primary">BnaC07g49970D</name>
    <name evidence="1" type="ORF">DARMORV10_C07P45060.1</name>
    <name evidence="2" type="ORF">GSBRNA2T00020296001</name>
</gene>
<reference evidence="2" key="2">
    <citation type="submission" date="2014-06" db="EMBL/GenBank/DDBJ databases">
        <authorList>
            <person name="Genoscope - CEA"/>
        </authorList>
    </citation>
    <scope>NUCLEOTIDE SEQUENCE</scope>
</reference>
<organism evidence="2 3">
    <name type="scientific">Brassica napus</name>
    <name type="common">Rape</name>
    <dbReference type="NCBI Taxonomy" id="3708"/>
    <lineage>
        <taxon>Eukaryota</taxon>
        <taxon>Viridiplantae</taxon>
        <taxon>Streptophyta</taxon>
        <taxon>Embryophyta</taxon>
        <taxon>Tracheophyta</taxon>
        <taxon>Spermatophyta</taxon>
        <taxon>Magnoliopsida</taxon>
        <taxon>eudicotyledons</taxon>
        <taxon>Gunneridae</taxon>
        <taxon>Pentapetalae</taxon>
        <taxon>rosids</taxon>
        <taxon>malvids</taxon>
        <taxon>Brassicales</taxon>
        <taxon>Brassicaceae</taxon>
        <taxon>Brassiceae</taxon>
        <taxon>Brassica</taxon>
    </lineage>
</organism>
<sequence>MLTWMKTAISFSTRFFSGENEQQEEQLDFNAGIILSIVSLSGSDRVGNDRHVEEEPQSIQNSLRMVSCKVMLPLFWSSLMVA</sequence>
<dbReference type="EMBL" id="HG994371">
    <property type="protein sequence ID" value="CAF2017993.1"/>
    <property type="molecule type" value="Genomic_DNA"/>
</dbReference>
<accession>A0A078J1E7</accession>
<name>A0A078J1E7_BRANA</name>
<reference evidence="2 3" key="1">
    <citation type="journal article" date="2014" name="Science">
        <title>Plant genetics. Early allopolyploid evolution in the post-Neolithic Brassica napus oilseed genome.</title>
        <authorList>
            <person name="Chalhoub B."/>
            <person name="Denoeud F."/>
            <person name="Liu S."/>
            <person name="Parkin I.A."/>
            <person name="Tang H."/>
            <person name="Wang X."/>
            <person name="Chiquet J."/>
            <person name="Belcram H."/>
            <person name="Tong C."/>
            <person name="Samans B."/>
            <person name="Correa M."/>
            <person name="Da Silva C."/>
            <person name="Just J."/>
            <person name="Falentin C."/>
            <person name="Koh C.S."/>
            <person name="Le Clainche I."/>
            <person name="Bernard M."/>
            <person name="Bento P."/>
            <person name="Noel B."/>
            <person name="Labadie K."/>
            <person name="Alberti A."/>
            <person name="Charles M."/>
            <person name="Arnaud D."/>
            <person name="Guo H."/>
            <person name="Daviaud C."/>
            <person name="Alamery S."/>
            <person name="Jabbari K."/>
            <person name="Zhao M."/>
            <person name="Edger P.P."/>
            <person name="Chelaifa H."/>
            <person name="Tack D."/>
            <person name="Lassalle G."/>
            <person name="Mestiri I."/>
            <person name="Schnel N."/>
            <person name="Le Paslier M.C."/>
            <person name="Fan G."/>
            <person name="Renault V."/>
            <person name="Bayer P.E."/>
            <person name="Golicz A.A."/>
            <person name="Manoli S."/>
            <person name="Lee T.H."/>
            <person name="Thi V.H."/>
            <person name="Chalabi S."/>
            <person name="Hu Q."/>
            <person name="Fan C."/>
            <person name="Tollenaere R."/>
            <person name="Lu Y."/>
            <person name="Battail C."/>
            <person name="Shen J."/>
            <person name="Sidebottom C.H."/>
            <person name="Wang X."/>
            <person name="Canaguier A."/>
            <person name="Chauveau A."/>
            <person name="Berard A."/>
            <person name="Deniot G."/>
            <person name="Guan M."/>
            <person name="Liu Z."/>
            <person name="Sun F."/>
            <person name="Lim Y.P."/>
            <person name="Lyons E."/>
            <person name="Town C.D."/>
            <person name="Bancroft I."/>
            <person name="Wang X."/>
            <person name="Meng J."/>
            <person name="Ma J."/>
            <person name="Pires J.C."/>
            <person name="King G.J."/>
            <person name="Brunel D."/>
            <person name="Delourme R."/>
            <person name="Renard M."/>
            <person name="Aury J.M."/>
            <person name="Adams K.L."/>
            <person name="Batley J."/>
            <person name="Snowdon R.J."/>
            <person name="Tost J."/>
            <person name="Edwards D."/>
            <person name="Zhou Y."/>
            <person name="Hua W."/>
            <person name="Sharpe A.G."/>
            <person name="Paterson A.H."/>
            <person name="Guan C."/>
            <person name="Wincker P."/>
        </authorList>
    </citation>
    <scope>NUCLEOTIDE SEQUENCE [LARGE SCALE GENOMIC DNA]</scope>
    <source>
        <strain evidence="3">cv. Darmor-bzh</strain>
    </source>
</reference>
<evidence type="ECO:0000313" key="1">
    <source>
        <dbReference type="EMBL" id="CAF2017993.1"/>
    </source>
</evidence>
<proteinExistence type="predicted"/>